<dbReference type="Pfam" id="PF07690">
    <property type="entry name" value="MFS_1"/>
    <property type="match status" value="1"/>
</dbReference>
<evidence type="ECO:0000256" key="2">
    <source>
        <dbReference type="SAM" id="Phobius"/>
    </source>
</evidence>
<evidence type="ECO:0000313" key="4">
    <source>
        <dbReference type="Proteomes" id="UP000789572"/>
    </source>
</evidence>
<dbReference type="InterPro" id="IPR011701">
    <property type="entry name" value="MFS"/>
</dbReference>
<accession>A0A9N9AFA3</accession>
<protein>
    <submittedName>
        <fullName evidence="3">11237_t:CDS:1</fullName>
    </submittedName>
</protein>
<dbReference type="InterPro" id="IPR036259">
    <property type="entry name" value="MFS_trans_sf"/>
</dbReference>
<keyword evidence="2" id="KW-1133">Transmembrane helix</keyword>
<dbReference type="PANTHER" id="PTHR23547">
    <property type="entry name" value="MAJOR FACILITATOR SUPERFAMILY DOMAIN, GENERAL SUBSTRATE TRANSPORTER"/>
    <property type="match status" value="1"/>
</dbReference>
<keyword evidence="4" id="KW-1185">Reference proteome</keyword>
<dbReference type="GO" id="GO:0016020">
    <property type="term" value="C:membrane"/>
    <property type="evidence" value="ECO:0007669"/>
    <property type="project" value="UniProtKB-SubCell"/>
</dbReference>
<dbReference type="SUPFAM" id="SSF103473">
    <property type="entry name" value="MFS general substrate transporter"/>
    <property type="match status" value="1"/>
</dbReference>
<organism evidence="3 4">
    <name type="scientific">Paraglomus occultum</name>
    <dbReference type="NCBI Taxonomy" id="144539"/>
    <lineage>
        <taxon>Eukaryota</taxon>
        <taxon>Fungi</taxon>
        <taxon>Fungi incertae sedis</taxon>
        <taxon>Mucoromycota</taxon>
        <taxon>Glomeromycotina</taxon>
        <taxon>Glomeromycetes</taxon>
        <taxon>Paraglomerales</taxon>
        <taxon>Paraglomeraceae</taxon>
        <taxon>Paraglomus</taxon>
    </lineage>
</organism>
<feature type="transmembrane region" description="Helical" evidence="2">
    <location>
        <begin position="320"/>
        <end position="343"/>
    </location>
</feature>
<keyword evidence="2" id="KW-0472">Membrane</keyword>
<dbReference type="OrthoDB" id="196955at2759"/>
<proteinExistence type="predicted"/>
<dbReference type="PANTHER" id="PTHR23547:SF1">
    <property type="entry name" value="MAJOR FACILITATOR SUPERFAMILY MFS_1"/>
    <property type="match status" value="1"/>
</dbReference>
<comment type="caution">
    <text evidence="3">The sequence shown here is derived from an EMBL/GenBank/DDBJ whole genome shotgun (WGS) entry which is preliminary data.</text>
</comment>
<dbReference type="InterPro" id="IPR047769">
    <property type="entry name" value="MFS_ArsJ"/>
</dbReference>
<sequence>MSLNDEQDTAEISTETTRQLEEAEQAKRNTASVIPMRNFYIIISAYLLFTLIDSALGMIILLELFQRKYNALEISTMFILYEIFGMITYLVAGLLAARQGLRFCLVIGLIFQLIGIGTLIGLQEYWPRTWVIMYISLAHSFNGIAKDMVKVSGKSMARLVTQEDSEHQPKLFRSVARITGAKNSIRGAGLPWGAFLLKLLNYRVSLSVLLGMIAIILAPCMLWLDSQLAVSGRVRVLTLRTIFDKGKDVNVLSLARIFLFGSRDMWFQVSLPLFLRGTFEWSFIATASLLAGWEIFYGAVQSSTPTLILRPIGIYPIKKATYLVQTTLSLMIVTIAIAIVVTVKETNTTFYALFLTGLFVFAFVLAVNSSIHSFLIISYCRTDEVAINIGFYYMANAMGRLVGLIVGGTLFYYVGLDACLWTSAGALLICMIVSAFLGPVPERPEKCVNSTQ</sequence>
<dbReference type="Gene3D" id="1.20.1250.20">
    <property type="entry name" value="MFS general substrate transporter like domains"/>
    <property type="match status" value="1"/>
</dbReference>
<feature type="transmembrane region" description="Helical" evidence="2">
    <location>
        <begin position="128"/>
        <end position="145"/>
    </location>
</feature>
<dbReference type="GO" id="GO:0022857">
    <property type="term" value="F:transmembrane transporter activity"/>
    <property type="evidence" value="ECO:0007669"/>
    <property type="project" value="InterPro"/>
</dbReference>
<evidence type="ECO:0000256" key="1">
    <source>
        <dbReference type="ARBA" id="ARBA00004141"/>
    </source>
</evidence>
<feature type="transmembrane region" description="Helical" evidence="2">
    <location>
        <begin position="420"/>
        <end position="440"/>
    </location>
</feature>
<keyword evidence="2" id="KW-0812">Transmembrane</keyword>
<feature type="transmembrane region" description="Helical" evidence="2">
    <location>
        <begin position="349"/>
        <end position="379"/>
    </location>
</feature>
<dbReference type="Proteomes" id="UP000789572">
    <property type="component" value="Unassembled WGS sequence"/>
</dbReference>
<name>A0A9N9AFA3_9GLOM</name>
<feature type="transmembrane region" description="Helical" evidence="2">
    <location>
        <begin position="103"/>
        <end position="122"/>
    </location>
</feature>
<gene>
    <name evidence="3" type="ORF">POCULU_LOCUS3834</name>
</gene>
<feature type="transmembrane region" description="Helical" evidence="2">
    <location>
        <begin position="39"/>
        <end position="62"/>
    </location>
</feature>
<dbReference type="AlphaFoldDB" id="A0A9N9AFA3"/>
<feature type="transmembrane region" description="Helical" evidence="2">
    <location>
        <begin position="281"/>
        <end position="300"/>
    </location>
</feature>
<feature type="transmembrane region" description="Helical" evidence="2">
    <location>
        <begin position="391"/>
        <end position="414"/>
    </location>
</feature>
<feature type="transmembrane region" description="Helical" evidence="2">
    <location>
        <begin position="204"/>
        <end position="224"/>
    </location>
</feature>
<comment type="subcellular location">
    <subcellularLocation>
        <location evidence="1">Membrane</location>
        <topology evidence="1">Multi-pass membrane protein</topology>
    </subcellularLocation>
</comment>
<dbReference type="EMBL" id="CAJVPJ010000455">
    <property type="protein sequence ID" value="CAG8526307.1"/>
    <property type="molecule type" value="Genomic_DNA"/>
</dbReference>
<feature type="transmembrane region" description="Helical" evidence="2">
    <location>
        <begin position="74"/>
        <end position="96"/>
    </location>
</feature>
<reference evidence="3" key="1">
    <citation type="submission" date="2021-06" db="EMBL/GenBank/DDBJ databases">
        <authorList>
            <person name="Kallberg Y."/>
            <person name="Tangrot J."/>
            <person name="Rosling A."/>
        </authorList>
    </citation>
    <scope>NUCLEOTIDE SEQUENCE</scope>
    <source>
        <strain evidence="3">IA702</strain>
    </source>
</reference>
<evidence type="ECO:0000313" key="3">
    <source>
        <dbReference type="EMBL" id="CAG8526307.1"/>
    </source>
</evidence>